<gene>
    <name evidence="4" type="ORF">TPL01_05100</name>
</gene>
<dbReference type="Gene3D" id="2.60.40.790">
    <property type="match status" value="1"/>
</dbReference>
<dbReference type="InterPro" id="IPR002068">
    <property type="entry name" value="A-crystallin/Hsp20_dom"/>
</dbReference>
<organism evidence="4 5">
    <name type="scientific">Sulfuriferula plumbiphila</name>
    <dbReference type="NCBI Taxonomy" id="171865"/>
    <lineage>
        <taxon>Bacteria</taxon>
        <taxon>Pseudomonadati</taxon>
        <taxon>Pseudomonadota</taxon>
        <taxon>Betaproteobacteria</taxon>
        <taxon>Nitrosomonadales</taxon>
        <taxon>Sulfuricellaceae</taxon>
        <taxon>Sulfuriferula</taxon>
    </lineage>
</organism>
<evidence type="ECO:0000313" key="4">
    <source>
        <dbReference type="EMBL" id="GEP29372.1"/>
    </source>
</evidence>
<dbReference type="InterPro" id="IPR031107">
    <property type="entry name" value="Small_HSP"/>
</dbReference>
<dbReference type="PROSITE" id="PS01031">
    <property type="entry name" value="SHSP"/>
    <property type="match status" value="1"/>
</dbReference>
<evidence type="ECO:0000256" key="1">
    <source>
        <dbReference type="PROSITE-ProRule" id="PRU00285"/>
    </source>
</evidence>
<comment type="similarity">
    <text evidence="1 2">Belongs to the small heat shock protein (HSP20) family.</text>
</comment>
<feature type="domain" description="SHSP" evidence="3">
    <location>
        <begin position="50"/>
        <end position="165"/>
    </location>
</feature>
<name>A0A512L4H6_9PROT</name>
<dbReference type="AlphaFoldDB" id="A0A512L4H6"/>
<dbReference type="InterPro" id="IPR008978">
    <property type="entry name" value="HSP20-like_chaperone"/>
</dbReference>
<dbReference type="EMBL" id="BKAD01000004">
    <property type="protein sequence ID" value="GEP29372.1"/>
    <property type="molecule type" value="Genomic_DNA"/>
</dbReference>
<dbReference type="SUPFAM" id="SSF49764">
    <property type="entry name" value="HSP20-like chaperones"/>
    <property type="match status" value="1"/>
</dbReference>
<sequence>MLDSLKKVGKEVGKELNRAWDNLSEGWREMLSRSGDALTHFTKRKVPEGSAPPARFPSWSILAGEMEETEKAILVRLEVPGLDRDDLDLMIEGNTLRVSGEKRYVREDEGGNYHIMERAYGSFQRMILLPQEVDGEQAEASLNNGVLTVRLPKTGAPSGRRIKVM</sequence>
<proteinExistence type="inferred from homology"/>
<dbReference type="Pfam" id="PF00011">
    <property type="entry name" value="HSP20"/>
    <property type="match status" value="1"/>
</dbReference>
<dbReference type="RefSeq" id="WP_147070448.1">
    <property type="nucleotide sequence ID" value="NZ_AP021884.1"/>
</dbReference>
<reference evidence="4 5" key="1">
    <citation type="submission" date="2019-07" db="EMBL/GenBank/DDBJ databases">
        <title>Whole genome shotgun sequence of Thiobacillus plumbophilus NBRC 107929.</title>
        <authorList>
            <person name="Hosoyama A."/>
            <person name="Uohara A."/>
            <person name="Ohji S."/>
            <person name="Ichikawa N."/>
        </authorList>
    </citation>
    <scope>NUCLEOTIDE SEQUENCE [LARGE SCALE GENOMIC DNA]</scope>
    <source>
        <strain evidence="4 5">NBRC 107929</strain>
    </source>
</reference>
<comment type="caution">
    <text evidence="4">The sequence shown here is derived from an EMBL/GenBank/DDBJ whole genome shotgun (WGS) entry which is preliminary data.</text>
</comment>
<accession>A0A512L4H6</accession>
<dbReference type="OrthoDB" id="9808910at2"/>
<dbReference type="PANTHER" id="PTHR11527">
    <property type="entry name" value="HEAT-SHOCK PROTEIN 20 FAMILY MEMBER"/>
    <property type="match status" value="1"/>
</dbReference>
<evidence type="ECO:0000313" key="5">
    <source>
        <dbReference type="Proteomes" id="UP000321337"/>
    </source>
</evidence>
<dbReference type="Proteomes" id="UP000321337">
    <property type="component" value="Unassembled WGS sequence"/>
</dbReference>
<evidence type="ECO:0000259" key="3">
    <source>
        <dbReference type="PROSITE" id="PS01031"/>
    </source>
</evidence>
<evidence type="ECO:0000256" key="2">
    <source>
        <dbReference type="RuleBase" id="RU003616"/>
    </source>
</evidence>
<protein>
    <recommendedName>
        <fullName evidence="3">SHSP domain-containing protein</fullName>
    </recommendedName>
</protein>
<keyword evidence="5" id="KW-1185">Reference proteome</keyword>
<dbReference type="CDD" id="cd06464">
    <property type="entry name" value="ACD_sHsps-like"/>
    <property type="match status" value="1"/>
</dbReference>